<dbReference type="AlphaFoldDB" id="W7IU39"/>
<gene>
    <name evidence="2" type="ORF">UO65_4370</name>
</gene>
<protein>
    <recommendedName>
        <fullName evidence="1">DUF397 domain-containing protein</fullName>
    </recommendedName>
</protein>
<comment type="caution">
    <text evidence="2">The sequence shown here is derived from an EMBL/GenBank/DDBJ whole genome shotgun (WGS) entry which is preliminary data.</text>
</comment>
<name>W7IU39_9PSEU</name>
<sequence>MNTPHGSDATRWRTASTTNNTCVELAHHGHGIRDSKNHDQLHGIDTRALLRAVTTDLLTR</sequence>
<evidence type="ECO:0000313" key="2">
    <source>
        <dbReference type="EMBL" id="EWC60262.1"/>
    </source>
</evidence>
<keyword evidence="3" id="KW-1185">Reference proteome</keyword>
<reference evidence="2 3" key="1">
    <citation type="journal article" date="2014" name="Genome Announc.">
        <title>Draft Genome Sequence of the Antitrypanosomally Active Sponge-Associated Bacterium Actinokineospora sp. Strain EG49.</title>
        <authorList>
            <person name="Harjes J."/>
            <person name="Ryu T."/>
            <person name="Abdelmohsen U.R."/>
            <person name="Moitinho-Silva L."/>
            <person name="Horn H."/>
            <person name="Ravasi T."/>
            <person name="Hentschel U."/>
        </authorList>
    </citation>
    <scope>NUCLEOTIDE SEQUENCE [LARGE SCALE GENOMIC DNA]</scope>
    <source>
        <strain evidence="2 3">EG49</strain>
    </source>
</reference>
<feature type="domain" description="DUF397" evidence="1">
    <location>
        <begin position="11"/>
        <end position="40"/>
    </location>
</feature>
<proteinExistence type="predicted"/>
<evidence type="ECO:0000259" key="1">
    <source>
        <dbReference type="Pfam" id="PF04149"/>
    </source>
</evidence>
<dbReference type="Proteomes" id="UP000019277">
    <property type="component" value="Unassembled WGS sequence"/>
</dbReference>
<dbReference type="Pfam" id="PF04149">
    <property type="entry name" value="DUF397"/>
    <property type="match status" value="1"/>
</dbReference>
<organism evidence="2 3">
    <name type="scientific">Actinokineospora spheciospongiae</name>
    <dbReference type="NCBI Taxonomy" id="909613"/>
    <lineage>
        <taxon>Bacteria</taxon>
        <taxon>Bacillati</taxon>
        <taxon>Actinomycetota</taxon>
        <taxon>Actinomycetes</taxon>
        <taxon>Pseudonocardiales</taxon>
        <taxon>Pseudonocardiaceae</taxon>
        <taxon>Actinokineospora</taxon>
    </lineage>
</organism>
<dbReference type="EMBL" id="AYXG01000165">
    <property type="protein sequence ID" value="EWC60262.1"/>
    <property type="molecule type" value="Genomic_DNA"/>
</dbReference>
<evidence type="ECO:0000313" key="3">
    <source>
        <dbReference type="Proteomes" id="UP000019277"/>
    </source>
</evidence>
<dbReference type="STRING" id="909613.UO65_4370"/>
<dbReference type="InterPro" id="IPR007278">
    <property type="entry name" value="DUF397"/>
</dbReference>
<accession>W7IU39</accession>
<dbReference type="RefSeq" id="WP_035285513.1">
    <property type="nucleotide sequence ID" value="NZ_AYXG01000165.1"/>
</dbReference>